<accession>A0A284RAC3</accession>
<dbReference type="InterPro" id="IPR032675">
    <property type="entry name" value="LRR_dom_sf"/>
</dbReference>
<proteinExistence type="predicted"/>
<keyword evidence="2" id="KW-1185">Reference proteome</keyword>
<evidence type="ECO:0000313" key="1">
    <source>
        <dbReference type="EMBL" id="SJL05684.1"/>
    </source>
</evidence>
<dbReference type="AlphaFoldDB" id="A0A284RAC3"/>
<evidence type="ECO:0000313" key="2">
    <source>
        <dbReference type="Proteomes" id="UP000219338"/>
    </source>
</evidence>
<sequence length="396" mass="44580">MTATIINDLPARSEGLYMLTFLTIPLELRLFIYDVFLANHQHVDASRQPSNAHFALLHTCKQIACEAAYYRAYVSLEHEQQITAFISNIPEAHASQILSADVANDGRITVPVSYLYQALGKMPSLRRLRVFDCRRGGPTRDFVPGARLSLQFELAMFPSGRSGLHSYELYLEPSTQAVVFQTISPANIQVLRLSGRVRFSKTFQVLSLSHLAIRCVTSNHLDHRMEEQFNHSNLQSFRYTQGNNRMGSEITDRYFQSLVSGPGAGLRKLVLLGCSKLTYTSLASCLRSLPLLEYFALSLVTIRELRSSFITALPASVIVFKLKISNAWYTDPLLQQETELCDELEASFLRRQPPPQSVSLNLRDSVLSGRDVHWCILARASGYSLTLGPWEQSENV</sequence>
<evidence type="ECO:0008006" key="3">
    <source>
        <dbReference type="Google" id="ProtNLM"/>
    </source>
</evidence>
<dbReference type="Proteomes" id="UP000219338">
    <property type="component" value="Unassembled WGS sequence"/>
</dbReference>
<dbReference type="OMA" id="YELYLEP"/>
<dbReference type="EMBL" id="FUEG01000006">
    <property type="protein sequence ID" value="SJL05684.1"/>
    <property type="molecule type" value="Genomic_DNA"/>
</dbReference>
<dbReference type="Gene3D" id="3.80.10.10">
    <property type="entry name" value="Ribonuclease Inhibitor"/>
    <property type="match status" value="1"/>
</dbReference>
<gene>
    <name evidence="1" type="ORF">ARMOST_09020</name>
</gene>
<protein>
    <recommendedName>
        <fullName evidence="3">F-box domain-containing protein</fullName>
    </recommendedName>
</protein>
<dbReference type="OrthoDB" id="2951834at2759"/>
<name>A0A284RAC3_ARMOS</name>
<dbReference type="SUPFAM" id="SSF52047">
    <property type="entry name" value="RNI-like"/>
    <property type="match status" value="1"/>
</dbReference>
<reference evidence="2" key="1">
    <citation type="journal article" date="2017" name="Nat. Ecol. Evol.">
        <title>Genome expansion and lineage-specific genetic innovations in the forest pathogenic fungi Armillaria.</title>
        <authorList>
            <person name="Sipos G."/>
            <person name="Prasanna A.N."/>
            <person name="Walter M.C."/>
            <person name="O'Connor E."/>
            <person name="Balint B."/>
            <person name="Krizsan K."/>
            <person name="Kiss B."/>
            <person name="Hess J."/>
            <person name="Varga T."/>
            <person name="Slot J."/>
            <person name="Riley R."/>
            <person name="Boka B."/>
            <person name="Rigling D."/>
            <person name="Barry K."/>
            <person name="Lee J."/>
            <person name="Mihaltcheva S."/>
            <person name="LaButti K."/>
            <person name="Lipzen A."/>
            <person name="Waldron R."/>
            <person name="Moloney N.M."/>
            <person name="Sperisen C."/>
            <person name="Kredics L."/>
            <person name="Vagvoelgyi C."/>
            <person name="Patrignani A."/>
            <person name="Fitzpatrick D."/>
            <person name="Nagy I."/>
            <person name="Doyle S."/>
            <person name="Anderson J.B."/>
            <person name="Grigoriev I.V."/>
            <person name="Gueldener U."/>
            <person name="Muensterkoetter M."/>
            <person name="Nagy L.G."/>
        </authorList>
    </citation>
    <scope>NUCLEOTIDE SEQUENCE [LARGE SCALE GENOMIC DNA]</scope>
    <source>
        <strain evidence="2">C18/9</strain>
    </source>
</reference>
<organism evidence="1 2">
    <name type="scientific">Armillaria ostoyae</name>
    <name type="common">Armillaria root rot fungus</name>
    <dbReference type="NCBI Taxonomy" id="47428"/>
    <lineage>
        <taxon>Eukaryota</taxon>
        <taxon>Fungi</taxon>
        <taxon>Dikarya</taxon>
        <taxon>Basidiomycota</taxon>
        <taxon>Agaricomycotina</taxon>
        <taxon>Agaricomycetes</taxon>
        <taxon>Agaricomycetidae</taxon>
        <taxon>Agaricales</taxon>
        <taxon>Marasmiineae</taxon>
        <taxon>Physalacriaceae</taxon>
        <taxon>Armillaria</taxon>
    </lineage>
</organism>